<dbReference type="Gene3D" id="3.40.50.1820">
    <property type="entry name" value="alpha/beta hydrolase"/>
    <property type="match status" value="1"/>
</dbReference>
<dbReference type="Proteomes" id="UP001165367">
    <property type="component" value="Unassembled WGS sequence"/>
</dbReference>
<reference evidence="3" key="1">
    <citation type="submission" date="2022-01" db="EMBL/GenBank/DDBJ databases">
        <authorList>
            <person name="Jo J.-H."/>
            <person name="Im W.-T."/>
        </authorList>
    </citation>
    <scope>NUCLEOTIDE SEQUENCE</scope>
    <source>
        <strain evidence="3">NA20</strain>
    </source>
</reference>
<evidence type="ECO:0000313" key="4">
    <source>
        <dbReference type="Proteomes" id="UP001165367"/>
    </source>
</evidence>
<dbReference type="EMBL" id="JAKLTR010000003">
    <property type="protein sequence ID" value="MCG2613818.1"/>
    <property type="molecule type" value="Genomic_DNA"/>
</dbReference>
<accession>A0ABS9KNA9</accession>
<comment type="caution">
    <text evidence="3">The sequence shown here is derived from an EMBL/GenBank/DDBJ whole genome shotgun (WGS) entry which is preliminary data.</text>
</comment>
<dbReference type="Pfam" id="PF20434">
    <property type="entry name" value="BD-FAE"/>
    <property type="match status" value="1"/>
</dbReference>
<evidence type="ECO:0000256" key="1">
    <source>
        <dbReference type="ARBA" id="ARBA00022801"/>
    </source>
</evidence>
<dbReference type="SUPFAM" id="SSF53474">
    <property type="entry name" value="alpha/beta-Hydrolases"/>
    <property type="match status" value="1"/>
</dbReference>
<dbReference type="InterPro" id="IPR050300">
    <property type="entry name" value="GDXG_lipolytic_enzyme"/>
</dbReference>
<dbReference type="PANTHER" id="PTHR48081">
    <property type="entry name" value="AB HYDROLASE SUPERFAMILY PROTEIN C4A8.06C"/>
    <property type="match status" value="1"/>
</dbReference>
<dbReference type="PANTHER" id="PTHR48081:SF13">
    <property type="entry name" value="ALPHA_BETA HYDROLASE"/>
    <property type="match status" value="1"/>
</dbReference>
<gene>
    <name evidence="3" type="ORF">LZZ85_05980</name>
</gene>
<sequence length="313" mass="34999">MKNILFALSVFLVIKSDAQQSFPRDTSFNIPATFEKEKKKRPYIIIAEPAVSKEVSVKKNIIFKKAGEHALTLDIFYPKKKTKKTPAVLLIFGGGWRSGDKTHNYAMATELAKQGFVAVTADYRLSLEATYPAAVIDLKDALRWMRANAQTYSLDKNRIAVLGCSAGGQLAALLGNTNKQLMLGGQIVDTTNASVQAIVNIDGTLAFRHPESVEGAVAAQWLGGTYEERPDIWEEAAPLNHVDTNSAPVFFVNSSNPRFHAGRDDMIRKLDSLKIYSQIHTFPDTPHPFWFFHPWFDPMMKEIGGFLRKVFVY</sequence>
<dbReference type="GO" id="GO:0016787">
    <property type="term" value="F:hydrolase activity"/>
    <property type="evidence" value="ECO:0007669"/>
    <property type="project" value="UniProtKB-KW"/>
</dbReference>
<proteinExistence type="predicted"/>
<keyword evidence="1 3" id="KW-0378">Hydrolase</keyword>
<organism evidence="3 4">
    <name type="scientific">Terrimonas ginsenosidimutans</name>
    <dbReference type="NCBI Taxonomy" id="2908004"/>
    <lineage>
        <taxon>Bacteria</taxon>
        <taxon>Pseudomonadati</taxon>
        <taxon>Bacteroidota</taxon>
        <taxon>Chitinophagia</taxon>
        <taxon>Chitinophagales</taxon>
        <taxon>Chitinophagaceae</taxon>
        <taxon>Terrimonas</taxon>
    </lineage>
</organism>
<dbReference type="InterPro" id="IPR049492">
    <property type="entry name" value="BD-FAE-like_dom"/>
</dbReference>
<name>A0ABS9KNA9_9BACT</name>
<dbReference type="InterPro" id="IPR029058">
    <property type="entry name" value="AB_hydrolase_fold"/>
</dbReference>
<feature type="domain" description="BD-FAE-like" evidence="2">
    <location>
        <begin position="73"/>
        <end position="255"/>
    </location>
</feature>
<keyword evidence="4" id="KW-1185">Reference proteome</keyword>
<evidence type="ECO:0000259" key="2">
    <source>
        <dbReference type="Pfam" id="PF20434"/>
    </source>
</evidence>
<protein>
    <submittedName>
        <fullName evidence="3">Alpha/beta hydrolase</fullName>
    </submittedName>
</protein>
<dbReference type="RefSeq" id="WP_237869619.1">
    <property type="nucleotide sequence ID" value="NZ_JAKLTR010000003.1"/>
</dbReference>
<evidence type="ECO:0000313" key="3">
    <source>
        <dbReference type="EMBL" id="MCG2613818.1"/>
    </source>
</evidence>